<sequence>MRNTFDVSLCPRYIGVCLSLTYLRVLDLSFAQIQSLPDSIYKLEHLRYLDVSSKWLTELPETMWKLHCLQTLICLGSALKRLPKKMRRMSSLRHIEFDVAKRLHLPSGIGELTCLRTLPKFVVGKRSGRRIEELKCLNQLLEDIRIEGLDNISNGVCAREANLKGKQHLHSLELSWPSVEAVAGTRRKAEEVIENLKPQSNLKQLVVENYLGLSLPSWMMMLSNLVDIKLSHCNGCEHLPPLGQLCFLESLKIEEMSAVKYVVEFDGRHNYKGIFPSLKELYLRDMPNLEGWSSLEEDVHGEDGGIEGDEHLIHRHLLHLTIYNCPNMIQLPQLHLLTALECLKMNGVGCAKIELPLSQSLNEVALSNMCNLERCSVQETNGKDNNDQAVFRSLRTLSIFEKSPALKELTIEACSDLVLSLSDGLLEQQQCPPLSTLEVLKIVNSCEKQASLPGDGIVLTSLRKLNIRSCGNLESLSSDGLKNLTTLTIFYCPRVWSSPEWLGKLRSLSNLRASRCPDVTNLPDSIGNLTSLSKLEIEDCPDLRSLPESLGNLKLLKIVTIANCPQVTCFPEGMRHLENLRELSIDRCPNLMR</sequence>
<name>A0ACC2KRT4_PERAE</name>
<dbReference type="Proteomes" id="UP001234297">
    <property type="component" value="Chromosome 11"/>
</dbReference>
<gene>
    <name evidence="1" type="ORF">MRB53_032250</name>
</gene>
<proteinExistence type="predicted"/>
<evidence type="ECO:0000313" key="2">
    <source>
        <dbReference type="Proteomes" id="UP001234297"/>
    </source>
</evidence>
<protein>
    <submittedName>
        <fullName evidence="1">Uncharacterized protein</fullName>
    </submittedName>
</protein>
<keyword evidence="2" id="KW-1185">Reference proteome</keyword>
<comment type="caution">
    <text evidence="1">The sequence shown here is derived from an EMBL/GenBank/DDBJ whole genome shotgun (WGS) entry which is preliminary data.</text>
</comment>
<dbReference type="EMBL" id="CM056819">
    <property type="protein sequence ID" value="KAJ8623720.1"/>
    <property type="molecule type" value="Genomic_DNA"/>
</dbReference>
<accession>A0ACC2KRT4</accession>
<evidence type="ECO:0000313" key="1">
    <source>
        <dbReference type="EMBL" id="KAJ8623720.1"/>
    </source>
</evidence>
<reference evidence="1 2" key="1">
    <citation type="journal article" date="2022" name="Hortic Res">
        <title>A haplotype resolved chromosomal level avocado genome allows analysis of novel avocado genes.</title>
        <authorList>
            <person name="Nath O."/>
            <person name="Fletcher S.J."/>
            <person name="Hayward A."/>
            <person name="Shaw L.M."/>
            <person name="Masouleh A.K."/>
            <person name="Furtado A."/>
            <person name="Henry R.J."/>
            <person name="Mitter N."/>
        </authorList>
    </citation>
    <scope>NUCLEOTIDE SEQUENCE [LARGE SCALE GENOMIC DNA]</scope>
    <source>
        <strain evidence="2">cv. Hass</strain>
    </source>
</reference>
<organism evidence="1 2">
    <name type="scientific">Persea americana</name>
    <name type="common">Avocado</name>
    <dbReference type="NCBI Taxonomy" id="3435"/>
    <lineage>
        <taxon>Eukaryota</taxon>
        <taxon>Viridiplantae</taxon>
        <taxon>Streptophyta</taxon>
        <taxon>Embryophyta</taxon>
        <taxon>Tracheophyta</taxon>
        <taxon>Spermatophyta</taxon>
        <taxon>Magnoliopsida</taxon>
        <taxon>Magnoliidae</taxon>
        <taxon>Laurales</taxon>
        <taxon>Lauraceae</taxon>
        <taxon>Persea</taxon>
    </lineage>
</organism>